<name>A0A0F8ZGJ1_9ZZZZ</name>
<organism evidence="1">
    <name type="scientific">marine sediment metagenome</name>
    <dbReference type="NCBI Taxonomy" id="412755"/>
    <lineage>
        <taxon>unclassified sequences</taxon>
        <taxon>metagenomes</taxon>
        <taxon>ecological metagenomes</taxon>
    </lineage>
</organism>
<proteinExistence type="predicted"/>
<comment type="caution">
    <text evidence="1">The sequence shown here is derived from an EMBL/GenBank/DDBJ whole genome shotgun (WGS) entry which is preliminary data.</text>
</comment>
<reference evidence="1" key="1">
    <citation type="journal article" date="2015" name="Nature">
        <title>Complex archaea that bridge the gap between prokaryotes and eukaryotes.</title>
        <authorList>
            <person name="Spang A."/>
            <person name="Saw J.H."/>
            <person name="Jorgensen S.L."/>
            <person name="Zaremba-Niedzwiedzka K."/>
            <person name="Martijn J."/>
            <person name="Lind A.E."/>
            <person name="van Eijk R."/>
            <person name="Schleper C."/>
            <person name="Guy L."/>
            <person name="Ettema T.J."/>
        </authorList>
    </citation>
    <scope>NUCLEOTIDE SEQUENCE</scope>
</reference>
<evidence type="ECO:0000313" key="1">
    <source>
        <dbReference type="EMBL" id="KKK59131.1"/>
    </source>
</evidence>
<gene>
    <name evidence="1" type="ORF">LCGC14_3037490</name>
</gene>
<sequence length="52" mass="6259">YRRSEPKRINIDPKTYLTAAQKKSIRKKMTEGNEDFARFSEAVDRIEERKEK</sequence>
<protein>
    <submittedName>
        <fullName evidence="1">Uncharacterized protein</fullName>
    </submittedName>
</protein>
<feature type="non-terminal residue" evidence="1">
    <location>
        <position position="1"/>
    </location>
</feature>
<dbReference type="AlphaFoldDB" id="A0A0F8ZGJ1"/>
<dbReference type="EMBL" id="LAZR01063630">
    <property type="protein sequence ID" value="KKK59131.1"/>
    <property type="molecule type" value="Genomic_DNA"/>
</dbReference>
<accession>A0A0F8ZGJ1</accession>